<evidence type="ECO:0008006" key="4">
    <source>
        <dbReference type="Google" id="ProtNLM"/>
    </source>
</evidence>
<reference evidence="2 3" key="1">
    <citation type="submission" date="2024-01" db="EMBL/GenBank/DDBJ databases">
        <authorList>
            <person name="Allen C."/>
            <person name="Tagirdzhanova G."/>
        </authorList>
    </citation>
    <scope>NUCLEOTIDE SEQUENCE [LARGE SCALE GENOMIC DNA]</scope>
</reference>
<accession>A0ABP0AWB3</accession>
<keyword evidence="3" id="KW-1185">Reference proteome</keyword>
<evidence type="ECO:0000313" key="3">
    <source>
        <dbReference type="Proteomes" id="UP001642482"/>
    </source>
</evidence>
<comment type="caution">
    <text evidence="2">The sequence shown here is derived from an EMBL/GenBank/DDBJ whole genome shotgun (WGS) entry which is preliminary data.</text>
</comment>
<dbReference type="Gene3D" id="1.20.120.20">
    <property type="entry name" value="Apolipoprotein"/>
    <property type="match status" value="1"/>
</dbReference>
<protein>
    <recommendedName>
        <fullName evidence="4">Lea domain containing protein</fullName>
    </recommendedName>
</protein>
<sequence>MSFLTEITLRRVAMAAPRISTASMAPRTMAASTLHMRQNRYLSSTTPRPKTPAEAAKQTLKSVDRAVSDKLVEGIDMGTAVAGKVKEVSKDIKDGKIKDKAEQFRHEAEAKANEFKHDAQAKGEQLKHSAKDKANEAAEKTRQAAEEVKKRT</sequence>
<proteinExistence type="predicted"/>
<gene>
    <name evidence="2" type="ORF">SEUCBS140593_001162</name>
</gene>
<evidence type="ECO:0000313" key="2">
    <source>
        <dbReference type="EMBL" id="CAK7211409.1"/>
    </source>
</evidence>
<name>A0ABP0AWB3_9PEZI</name>
<feature type="region of interest" description="Disordered" evidence="1">
    <location>
        <begin position="41"/>
        <end position="61"/>
    </location>
</feature>
<evidence type="ECO:0000256" key="1">
    <source>
        <dbReference type="SAM" id="MobiDB-lite"/>
    </source>
</evidence>
<dbReference type="Proteomes" id="UP001642482">
    <property type="component" value="Unassembled WGS sequence"/>
</dbReference>
<organism evidence="2 3">
    <name type="scientific">Sporothrix eucalyptigena</name>
    <dbReference type="NCBI Taxonomy" id="1812306"/>
    <lineage>
        <taxon>Eukaryota</taxon>
        <taxon>Fungi</taxon>
        <taxon>Dikarya</taxon>
        <taxon>Ascomycota</taxon>
        <taxon>Pezizomycotina</taxon>
        <taxon>Sordariomycetes</taxon>
        <taxon>Sordariomycetidae</taxon>
        <taxon>Ophiostomatales</taxon>
        <taxon>Ophiostomataceae</taxon>
        <taxon>Sporothrix</taxon>
    </lineage>
</organism>
<dbReference type="EMBL" id="CAWUHD010000007">
    <property type="protein sequence ID" value="CAK7211409.1"/>
    <property type="molecule type" value="Genomic_DNA"/>
</dbReference>
<feature type="region of interest" description="Disordered" evidence="1">
    <location>
        <begin position="108"/>
        <end position="152"/>
    </location>
</feature>